<sequence length="62" mass="6897">MKSAHRSFASLSLSISPLSLEVYAESDSATEKGGNKHQEGRKQKRKKPSLRSPEFPPFLNPL</sequence>
<evidence type="ECO:0000313" key="3">
    <source>
        <dbReference type="Proteomes" id="UP001141552"/>
    </source>
</evidence>
<dbReference type="Proteomes" id="UP001141552">
    <property type="component" value="Unassembled WGS sequence"/>
</dbReference>
<protein>
    <submittedName>
        <fullName evidence="2">Uncharacterized protein</fullName>
    </submittedName>
</protein>
<reference evidence="2" key="2">
    <citation type="journal article" date="2023" name="Plants (Basel)">
        <title>Annotation of the Turnera subulata (Passifloraceae) Draft Genome Reveals the S-Locus Evolved after the Divergence of Turneroideae from Passifloroideae in a Stepwise Manner.</title>
        <authorList>
            <person name="Henning P.M."/>
            <person name="Roalson E.H."/>
            <person name="Mir W."/>
            <person name="McCubbin A.G."/>
            <person name="Shore J.S."/>
        </authorList>
    </citation>
    <scope>NUCLEOTIDE SEQUENCE</scope>
    <source>
        <strain evidence="2">F60SS</strain>
    </source>
</reference>
<evidence type="ECO:0000256" key="1">
    <source>
        <dbReference type="SAM" id="MobiDB-lite"/>
    </source>
</evidence>
<feature type="region of interest" description="Disordered" evidence="1">
    <location>
        <begin position="24"/>
        <end position="62"/>
    </location>
</feature>
<proteinExistence type="predicted"/>
<dbReference type="AlphaFoldDB" id="A0A9Q0GCQ8"/>
<feature type="compositionally biased region" description="Basic and acidic residues" evidence="1">
    <location>
        <begin position="29"/>
        <end position="41"/>
    </location>
</feature>
<name>A0A9Q0GCQ8_9ROSI</name>
<comment type="caution">
    <text evidence="2">The sequence shown here is derived from an EMBL/GenBank/DDBJ whole genome shotgun (WGS) entry which is preliminary data.</text>
</comment>
<evidence type="ECO:0000313" key="2">
    <source>
        <dbReference type="EMBL" id="KAJ4847615.1"/>
    </source>
</evidence>
<dbReference type="EMBL" id="JAKUCV010001116">
    <property type="protein sequence ID" value="KAJ4847615.1"/>
    <property type="molecule type" value="Genomic_DNA"/>
</dbReference>
<organism evidence="2 3">
    <name type="scientific">Turnera subulata</name>
    <dbReference type="NCBI Taxonomy" id="218843"/>
    <lineage>
        <taxon>Eukaryota</taxon>
        <taxon>Viridiplantae</taxon>
        <taxon>Streptophyta</taxon>
        <taxon>Embryophyta</taxon>
        <taxon>Tracheophyta</taxon>
        <taxon>Spermatophyta</taxon>
        <taxon>Magnoliopsida</taxon>
        <taxon>eudicotyledons</taxon>
        <taxon>Gunneridae</taxon>
        <taxon>Pentapetalae</taxon>
        <taxon>rosids</taxon>
        <taxon>fabids</taxon>
        <taxon>Malpighiales</taxon>
        <taxon>Passifloraceae</taxon>
        <taxon>Turnera</taxon>
    </lineage>
</organism>
<gene>
    <name evidence="2" type="ORF">Tsubulata_002717</name>
</gene>
<accession>A0A9Q0GCQ8</accession>
<reference evidence="2" key="1">
    <citation type="submission" date="2022-02" db="EMBL/GenBank/DDBJ databases">
        <authorList>
            <person name="Henning P.M."/>
            <person name="McCubbin A.G."/>
            <person name="Shore J.S."/>
        </authorList>
    </citation>
    <scope>NUCLEOTIDE SEQUENCE</scope>
    <source>
        <strain evidence="2">F60SS</strain>
        <tissue evidence="2">Leaves</tissue>
    </source>
</reference>
<keyword evidence="3" id="KW-1185">Reference proteome</keyword>